<evidence type="ECO:0000313" key="2">
    <source>
        <dbReference type="Proteomes" id="UP000030700"/>
    </source>
</evidence>
<proteinExistence type="predicted"/>
<dbReference type="HOGENOM" id="CLU_1084441_0_0_0"/>
<gene>
    <name evidence="1" type="ORF">U14_02638</name>
</gene>
<dbReference type="Gene3D" id="3.30.460.10">
    <property type="entry name" value="Beta Polymerase, domain 2"/>
    <property type="match status" value="1"/>
</dbReference>
<protein>
    <submittedName>
        <fullName evidence="1">DNA polymerase beta domain protein region</fullName>
    </submittedName>
</protein>
<evidence type="ECO:0000313" key="1">
    <source>
        <dbReference type="EMBL" id="GAK51394.1"/>
    </source>
</evidence>
<sequence>MSTQFIIPSSDARRLENATRIAHEFAQPYLCDQVVGIVFLGAIARGYFDRSADIDIAMFKKQGTEIAITKQFYEVEGVEVQIWLSDYEQELTRPWDMAKRWTYAQTTLFYDPENKIAQLLKEKVPLRPEEKRWLMMSGLTHSEWYVNRLTHTWVERGNLISAHQMIAQGVIYFFDMLFGLNNELVADMKWRYYCVEQLEKLPHNFRERIQAAMLFHSATVEELERRRNVFMEMWREMQPLIEEEVQMSFEEMLQIV</sequence>
<dbReference type="AlphaFoldDB" id="A0A081BLX8"/>
<dbReference type="Proteomes" id="UP000030700">
    <property type="component" value="Unassembled WGS sequence"/>
</dbReference>
<organism evidence="1">
    <name type="scientific">Candidatus Moduliflexus flocculans</name>
    <dbReference type="NCBI Taxonomy" id="1499966"/>
    <lineage>
        <taxon>Bacteria</taxon>
        <taxon>Candidatus Moduliflexota</taxon>
        <taxon>Candidatus Moduliflexia</taxon>
        <taxon>Candidatus Moduliflexales</taxon>
        <taxon>Candidatus Moduliflexaceae</taxon>
    </lineage>
</organism>
<accession>A0A081BLX8</accession>
<keyword evidence="2" id="KW-1185">Reference proteome</keyword>
<dbReference type="InterPro" id="IPR043519">
    <property type="entry name" value="NT_sf"/>
</dbReference>
<dbReference type="EMBL" id="DF820457">
    <property type="protein sequence ID" value="GAK51394.1"/>
    <property type="molecule type" value="Genomic_DNA"/>
</dbReference>
<name>A0A081BLX8_9BACT</name>
<dbReference type="STRING" id="1499966.U14_02638"/>
<reference evidence="1" key="1">
    <citation type="journal article" date="2015" name="PeerJ">
        <title>First genomic representation of candidate bacterial phylum KSB3 points to enhanced environmental sensing as a trigger of wastewater bulking.</title>
        <authorList>
            <person name="Sekiguchi Y."/>
            <person name="Ohashi A."/>
            <person name="Parks D.H."/>
            <person name="Yamauchi T."/>
            <person name="Tyson G.W."/>
            <person name="Hugenholtz P."/>
        </authorList>
    </citation>
    <scope>NUCLEOTIDE SEQUENCE [LARGE SCALE GENOMIC DNA]</scope>
</reference>